<evidence type="ECO:0000256" key="4">
    <source>
        <dbReference type="ARBA" id="ARBA00023239"/>
    </source>
</evidence>
<evidence type="ECO:0000259" key="6">
    <source>
        <dbReference type="Pfam" id="PF16889"/>
    </source>
</evidence>
<protein>
    <submittedName>
        <fullName evidence="7">Uncharacterized protein</fullName>
    </submittedName>
</protein>
<reference evidence="7 8" key="1">
    <citation type="submission" date="2011-04" db="EMBL/GenBank/DDBJ databases">
        <title>The Genome Sequence of Clostridium citroniae WAL-19142.</title>
        <authorList>
            <consortium name="The Broad Institute Genome Sequencing Platform"/>
            <person name="Earl A."/>
            <person name="Ward D."/>
            <person name="Feldgarden M."/>
            <person name="Gevers D."/>
            <person name="Warren Y.A."/>
            <person name="Tyrrell K.L."/>
            <person name="Citron D.M."/>
            <person name="Goldstein E.J."/>
            <person name="Daigneault M."/>
            <person name="Allen-Vercoe E."/>
            <person name="Young S.K."/>
            <person name="Zeng Q."/>
            <person name="Gargeya S."/>
            <person name="Fitzgerald M."/>
            <person name="Haas B."/>
            <person name="Abouelleil A."/>
            <person name="Alvarado L."/>
            <person name="Arachchi H.M."/>
            <person name="Berlin A."/>
            <person name="Brown A."/>
            <person name="Chapman S.B."/>
            <person name="Chen Z."/>
            <person name="Dunbar C."/>
            <person name="Freedman E."/>
            <person name="Gearin G."/>
            <person name="Gellesch M."/>
            <person name="Goldberg J."/>
            <person name="Griggs A."/>
            <person name="Gujja S."/>
            <person name="Heilman E.R."/>
            <person name="Heiman D."/>
            <person name="Howarth C."/>
            <person name="Larson L."/>
            <person name="Lui A."/>
            <person name="MacDonald P.J."/>
            <person name="Mehta T."/>
            <person name="Montmayeur A."/>
            <person name="Murphy C."/>
            <person name="Neiman D."/>
            <person name="Pearson M."/>
            <person name="Priest M."/>
            <person name="Roberts A."/>
            <person name="Saif S."/>
            <person name="Shea T."/>
            <person name="Shenoy N."/>
            <person name="Sisk P."/>
            <person name="Stolte C."/>
            <person name="Sykes S."/>
            <person name="White J."/>
            <person name="Yandava C."/>
            <person name="Wortman J."/>
            <person name="Nusbaum C."/>
            <person name="Birren B."/>
        </authorList>
    </citation>
    <scope>NUCLEOTIDE SEQUENCE [LARGE SCALE GENOMIC DNA]</scope>
    <source>
        <strain evidence="7 8">WAL-19142</strain>
    </source>
</reference>
<name>A0A0J9BR86_9FIRM</name>
<comment type="caution">
    <text evidence="7">The sequence shown here is derived from an EMBL/GenBank/DDBJ whole genome shotgun (WGS) entry which is preliminary data.</text>
</comment>
<dbReference type="GO" id="GO:0016829">
    <property type="term" value="F:lyase activity"/>
    <property type="evidence" value="ECO:0007669"/>
    <property type="project" value="UniProtKB-KW"/>
</dbReference>
<keyword evidence="2" id="KW-0732">Signal</keyword>
<dbReference type="Gene3D" id="1.50.10.100">
    <property type="entry name" value="Chondroitin AC/alginate lyase"/>
    <property type="match status" value="1"/>
</dbReference>
<sequence>MERMKELLDRLDYTVPGMEEAGRLYGEGNLEGAMKAVAEHFRTRTSPAYLFDAEEMKTFQDDEILAEAQEVMDHKIYGHQFPGEIEWNFNPTTDTSRDNEWSWSLFRHIYWQPLARAYALTGDEKYTREFLHQMKDFGIHWPAKPFMEDETFETRFQYPGHAWRTIETAMRVYTSWLPCMEAFRRSEIWGSEEWAWFLIQLCDHGDFLMDHYSNHNRSSNWLTMESGALLQCGIMFPEIRSQWKSTGYRRVMHEVKYSFDNDGIHMERTPIYHMVAAGVYLQCMQLCGRNNIPIAPYAIPTLEKSARFLLSLVKPDFSTPMIGDADRNDLLDRRCDTSLYEGMNLTFDPKDMNEMRAYFNTMYEITGEEDFLWLATGRKEGKAPAQRNFKYADAGIYVMRTGWKAEDSYFHVHGIQLERGEKSTHSHNDTGHVELHIKGEDILTDSGRYIYNSSCWKELRHYFLSAKAHNTLYVDGHEMGTVPGVSRVRGVRTYCHAFEENDNYQMIDISHNGYVYTDDPIYHRRRVLRLEQDVFVIDDQVTGLGLGEHDIRLYFNFAFGHLTNRGHGEFLYESQKERLYRLESKSTAPAEYEILEGSEEPLGGWISYGYAWRKPIPQLAVKIKGPAPVRFLTVIRPQGISVETQVGLDTISLKLESGNAVILGKDKVSVEEGGIER</sequence>
<dbReference type="EMBL" id="ADLK01000036">
    <property type="protein sequence ID" value="KMW14664.1"/>
    <property type="molecule type" value="Genomic_DNA"/>
</dbReference>
<evidence type="ECO:0000256" key="3">
    <source>
        <dbReference type="ARBA" id="ARBA00022764"/>
    </source>
</evidence>
<dbReference type="AlphaFoldDB" id="A0A0J9BR86"/>
<evidence type="ECO:0000256" key="1">
    <source>
        <dbReference type="ARBA" id="ARBA00004418"/>
    </source>
</evidence>
<dbReference type="PANTHER" id="PTHR39210:SF1">
    <property type="entry name" value="HEPARIN-SULFATE LYASE"/>
    <property type="match status" value="1"/>
</dbReference>
<dbReference type="PATRIC" id="fig|742734.4.peg.5028"/>
<dbReference type="InterPro" id="IPR008929">
    <property type="entry name" value="Chondroitin_lyas"/>
</dbReference>
<feature type="domain" description="Heparinase II/III-like C-terminal" evidence="5">
    <location>
        <begin position="388"/>
        <end position="610"/>
    </location>
</feature>
<organism evidence="7 8">
    <name type="scientific">[Clostridium] citroniae WAL-19142</name>
    <dbReference type="NCBI Taxonomy" id="742734"/>
    <lineage>
        <taxon>Bacteria</taxon>
        <taxon>Bacillati</taxon>
        <taxon>Bacillota</taxon>
        <taxon>Clostridia</taxon>
        <taxon>Lachnospirales</taxon>
        <taxon>Lachnospiraceae</taxon>
        <taxon>Enterocloster</taxon>
    </lineage>
</organism>
<dbReference type="Proteomes" id="UP000037392">
    <property type="component" value="Unassembled WGS sequence"/>
</dbReference>
<evidence type="ECO:0000313" key="7">
    <source>
        <dbReference type="EMBL" id="KMW14664.1"/>
    </source>
</evidence>
<dbReference type="Gene3D" id="2.70.98.70">
    <property type="match status" value="1"/>
</dbReference>
<proteinExistence type="predicted"/>
<evidence type="ECO:0000313" key="8">
    <source>
        <dbReference type="Proteomes" id="UP000037392"/>
    </source>
</evidence>
<keyword evidence="4" id="KW-0456">Lyase</keyword>
<dbReference type="InterPro" id="IPR012480">
    <property type="entry name" value="Hepar_II_III_C"/>
</dbReference>
<dbReference type="SUPFAM" id="SSF48230">
    <property type="entry name" value="Chondroitin AC/alginate lyase"/>
    <property type="match status" value="1"/>
</dbReference>
<dbReference type="Pfam" id="PF07940">
    <property type="entry name" value="Hepar_II_III_C"/>
    <property type="match status" value="1"/>
</dbReference>
<evidence type="ECO:0000259" key="5">
    <source>
        <dbReference type="Pfam" id="PF07940"/>
    </source>
</evidence>
<dbReference type="RefSeq" id="WP_048930836.1">
    <property type="nucleotide sequence ID" value="NZ_KQ235883.1"/>
</dbReference>
<comment type="subcellular location">
    <subcellularLocation>
        <location evidence="1">Periplasm</location>
    </subcellularLocation>
</comment>
<dbReference type="Pfam" id="PF16889">
    <property type="entry name" value="Hepar_II_III_N"/>
    <property type="match status" value="1"/>
</dbReference>
<feature type="domain" description="Heparin-sulfate lyase N-terminal" evidence="6">
    <location>
        <begin position="9"/>
        <end position="329"/>
    </location>
</feature>
<evidence type="ECO:0000256" key="2">
    <source>
        <dbReference type="ARBA" id="ARBA00022729"/>
    </source>
</evidence>
<dbReference type="InterPro" id="IPR031680">
    <property type="entry name" value="Hepar_II_III_N"/>
</dbReference>
<accession>A0A0J9BR86</accession>
<gene>
    <name evidence="7" type="ORF">HMPREF9470_04694</name>
</gene>
<keyword evidence="3" id="KW-0574">Periplasm</keyword>
<dbReference type="GeneID" id="93164362"/>
<dbReference type="GO" id="GO:0042597">
    <property type="term" value="C:periplasmic space"/>
    <property type="evidence" value="ECO:0007669"/>
    <property type="project" value="UniProtKB-SubCell"/>
</dbReference>
<dbReference type="PANTHER" id="PTHR39210">
    <property type="entry name" value="HEPARIN-SULFATE LYASE"/>
    <property type="match status" value="1"/>
</dbReference>